<dbReference type="GeneID" id="43582157"/>
<gene>
    <name evidence="6" type="ORF">SAPINGB_P003339</name>
</gene>
<dbReference type="EC" id="2.3.1.39" evidence="1"/>
<dbReference type="SUPFAM" id="SSF52151">
    <property type="entry name" value="FabD/lysophospholipase-like"/>
    <property type="match status" value="1"/>
</dbReference>
<dbReference type="GO" id="GO:0004314">
    <property type="term" value="F:[acyl-carrier-protein] S-malonyltransferase activity"/>
    <property type="evidence" value="ECO:0007669"/>
    <property type="project" value="UniProtKB-EC"/>
</dbReference>
<dbReference type="PANTHER" id="PTHR42681:SF1">
    <property type="entry name" value="MALONYL-COA-ACYL CARRIER PROTEIN TRANSACYLASE, MITOCHONDRIAL"/>
    <property type="match status" value="1"/>
</dbReference>
<evidence type="ECO:0000256" key="2">
    <source>
        <dbReference type="ARBA" id="ARBA00022679"/>
    </source>
</evidence>
<proteinExistence type="predicted"/>
<dbReference type="Gene3D" id="3.30.70.250">
    <property type="entry name" value="Malonyl-CoA ACP transacylase, ACP-binding"/>
    <property type="match status" value="1"/>
</dbReference>
<dbReference type="InterPro" id="IPR016035">
    <property type="entry name" value="Acyl_Trfase/lysoPLipase"/>
</dbReference>
<dbReference type="EMBL" id="CABVLU010000003">
    <property type="protein sequence ID" value="VVT52971.1"/>
    <property type="molecule type" value="Genomic_DNA"/>
</dbReference>
<dbReference type="RefSeq" id="XP_031853948.1">
    <property type="nucleotide sequence ID" value="XM_031998057.1"/>
</dbReference>
<protein>
    <recommendedName>
        <fullName evidence="1">[acyl-carrier-protein] S-malonyltransferase</fullName>
        <ecNumber evidence="1">2.3.1.39</ecNumber>
    </recommendedName>
</protein>
<reference evidence="6 7" key="1">
    <citation type="submission" date="2019-09" db="EMBL/GenBank/DDBJ databases">
        <authorList>
            <person name="Brejova B."/>
        </authorList>
    </citation>
    <scope>NUCLEOTIDE SEQUENCE [LARGE SCALE GENOMIC DNA]</scope>
</reference>
<keyword evidence="3" id="KW-0012">Acyltransferase</keyword>
<evidence type="ECO:0000313" key="6">
    <source>
        <dbReference type="EMBL" id="VVT52971.1"/>
    </source>
</evidence>
<dbReference type="OrthoDB" id="541883at2759"/>
<evidence type="ECO:0000259" key="5">
    <source>
        <dbReference type="SMART" id="SM00827"/>
    </source>
</evidence>
<dbReference type="InterPro" id="IPR050858">
    <property type="entry name" value="Mal-CoA-ACP_Trans/PKS_FabD"/>
</dbReference>
<keyword evidence="7" id="KW-1185">Reference proteome</keyword>
<evidence type="ECO:0000256" key="3">
    <source>
        <dbReference type="ARBA" id="ARBA00023315"/>
    </source>
</evidence>
<accession>A0A5E8BPW8</accession>
<dbReference type="InterPro" id="IPR014043">
    <property type="entry name" value="Acyl_transferase_dom"/>
</dbReference>
<name>A0A5E8BPW8_9ASCO</name>
<dbReference type="GO" id="GO:0005739">
    <property type="term" value="C:mitochondrion"/>
    <property type="evidence" value="ECO:0007669"/>
    <property type="project" value="TreeGrafter"/>
</dbReference>
<evidence type="ECO:0000256" key="4">
    <source>
        <dbReference type="ARBA" id="ARBA00048462"/>
    </source>
</evidence>
<sequence>MSIKRLPAILFPGQGNQKRAMLENYFKRFPSVVKPILEELDESLKQNFSKLLIKSSDADIFLPDIDLTSNAQPAILTTSYTIIQILKSQSSNKQDFFSSKFSYALGHSLGEFSSASAVGILDFSDAVKLVHLRGKAMESSKAQFSKRFGNVKLGMYVTLLNKISSSDIIKIFDEKYKTGPLNPNELSSYVDIGNINSSSQVVFSGPQPAIYTILSELQTHYGIKRPFKTIPLNVSAPFHSPIMLPAQEYMEALVSELEASGKIGWPSEIPIISNITKRPFESKQQIIRSFSHSCTDRVYWYDSIKYAVNERGIDKFVSIGPGNIGDLTKRDLPKTVSLVNVTSETLEDFIANFN</sequence>
<organism evidence="6 7">
    <name type="scientific">Magnusiomyces paraingens</name>
    <dbReference type="NCBI Taxonomy" id="2606893"/>
    <lineage>
        <taxon>Eukaryota</taxon>
        <taxon>Fungi</taxon>
        <taxon>Dikarya</taxon>
        <taxon>Ascomycota</taxon>
        <taxon>Saccharomycotina</taxon>
        <taxon>Dipodascomycetes</taxon>
        <taxon>Dipodascales</taxon>
        <taxon>Dipodascaceae</taxon>
        <taxon>Magnusiomyces</taxon>
    </lineage>
</organism>
<dbReference type="Proteomes" id="UP000398389">
    <property type="component" value="Unassembled WGS sequence"/>
</dbReference>
<dbReference type="GO" id="GO:0006633">
    <property type="term" value="P:fatty acid biosynthetic process"/>
    <property type="evidence" value="ECO:0007669"/>
    <property type="project" value="TreeGrafter"/>
</dbReference>
<keyword evidence="2" id="KW-0808">Transferase</keyword>
<dbReference type="Pfam" id="PF00698">
    <property type="entry name" value="Acyl_transf_1"/>
    <property type="match status" value="1"/>
</dbReference>
<dbReference type="SMART" id="SM00827">
    <property type="entry name" value="PKS_AT"/>
    <property type="match status" value="1"/>
</dbReference>
<dbReference type="PANTHER" id="PTHR42681">
    <property type="entry name" value="MALONYL-COA-ACYL CARRIER PROTEIN TRANSACYLASE, MITOCHONDRIAL"/>
    <property type="match status" value="1"/>
</dbReference>
<evidence type="ECO:0000256" key="1">
    <source>
        <dbReference type="ARBA" id="ARBA00013258"/>
    </source>
</evidence>
<dbReference type="AlphaFoldDB" id="A0A5E8BPW8"/>
<comment type="catalytic activity">
    <reaction evidence="4">
        <text>holo-[ACP] + malonyl-CoA = malonyl-[ACP] + CoA</text>
        <dbReference type="Rhea" id="RHEA:41792"/>
        <dbReference type="Rhea" id="RHEA-COMP:9623"/>
        <dbReference type="Rhea" id="RHEA-COMP:9685"/>
        <dbReference type="ChEBI" id="CHEBI:57287"/>
        <dbReference type="ChEBI" id="CHEBI:57384"/>
        <dbReference type="ChEBI" id="CHEBI:64479"/>
        <dbReference type="ChEBI" id="CHEBI:78449"/>
        <dbReference type="EC" id="2.3.1.39"/>
    </reaction>
</comment>
<feature type="domain" description="Malonyl-CoA:ACP transacylase (MAT)" evidence="5">
    <location>
        <begin position="10"/>
        <end position="332"/>
    </location>
</feature>
<dbReference type="Gene3D" id="3.40.366.10">
    <property type="entry name" value="Malonyl-Coenzyme A Acyl Carrier Protein, domain 2"/>
    <property type="match status" value="1"/>
</dbReference>
<evidence type="ECO:0000313" key="7">
    <source>
        <dbReference type="Proteomes" id="UP000398389"/>
    </source>
</evidence>
<dbReference type="InterPro" id="IPR001227">
    <property type="entry name" value="Ac_transferase_dom_sf"/>
</dbReference>